<evidence type="ECO:0000256" key="1">
    <source>
        <dbReference type="ARBA" id="ARBA00004651"/>
    </source>
</evidence>
<evidence type="ECO:0000256" key="7">
    <source>
        <dbReference type="ARBA" id="ARBA00023136"/>
    </source>
</evidence>
<keyword evidence="5" id="KW-0769">Symport</keyword>
<keyword evidence="4 8" id="KW-0812">Transmembrane</keyword>
<feature type="transmembrane region" description="Helical" evidence="8">
    <location>
        <begin position="354"/>
        <end position="380"/>
    </location>
</feature>
<sequence>MQTNSSSVDQELPQQVSDVTIVDKPLMKRAIGAASLGNAMEWFDFGIYGYLAVILGSVFFPDASPVAQLLSTYAAFAVAFLVRPLGGLFFGPLGDRIGRKKVLALTMILMALGTFSIGLIPSYAAIGLWAPALLLLARLVQGFSTGGEYGGAATFIAEYAPDKKRGFMGSWLEIGTLFGLVISAMLVTGLTHLLGNEAMREWGWRIPFLIAGPLGLLGVWLRLRLEETPAFRQYLEKQAPKEKPPGMVQQWRDLLANSLRPFLICIGLVFILNVSDYMLLTWMPGYLNVVMGFSELQGLAVVMVAMLCMMAVIPFVGMLSDRIGRRPLWMTGCLGFLFLSLPCFWLLGSGNLGLAFVGMLVLGLLLSCFLSTVASTLPALFATSVRYGGMAIAYNLSTSLFGGTAPLFSAWLVESTGHPLAPAFYLMFAAAVGGTAAWLSKESSRQPLAGSPPAVESHSEAVALVRRNRKRRIGMKPLSAR</sequence>
<evidence type="ECO:0000256" key="4">
    <source>
        <dbReference type="ARBA" id="ARBA00022692"/>
    </source>
</evidence>
<evidence type="ECO:0000256" key="5">
    <source>
        <dbReference type="ARBA" id="ARBA00022847"/>
    </source>
</evidence>
<dbReference type="InterPro" id="IPR005828">
    <property type="entry name" value="MFS_sugar_transport-like"/>
</dbReference>
<keyword evidence="7 8" id="KW-0472">Membrane</keyword>
<protein>
    <submittedName>
        <fullName evidence="10">Glycine betaine/L-proline transporter ProP</fullName>
    </submittedName>
</protein>
<feature type="transmembrane region" description="Helical" evidence="8">
    <location>
        <begin position="296"/>
        <end position="316"/>
    </location>
</feature>
<keyword evidence="2" id="KW-0813">Transport</keyword>
<evidence type="ECO:0000259" key="9">
    <source>
        <dbReference type="PROSITE" id="PS50850"/>
    </source>
</evidence>
<dbReference type="GO" id="GO:0005886">
    <property type="term" value="C:plasma membrane"/>
    <property type="evidence" value="ECO:0007669"/>
    <property type="project" value="UniProtKB-SubCell"/>
</dbReference>
<feature type="transmembrane region" description="Helical" evidence="8">
    <location>
        <begin position="419"/>
        <end position="439"/>
    </location>
</feature>
<dbReference type="InterPro" id="IPR036259">
    <property type="entry name" value="MFS_trans_sf"/>
</dbReference>
<feature type="transmembrane region" description="Helical" evidence="8">
    <location>
        <begin position="328"/>
        <end position="348"/>
    </location>
</feature>
<dbReference type="InterPro" id="IPR051084">
    <property type="entry name" value="H+-coupled_symporters"/>
</dbReference>
<comment type="subcellular location">
    <subcellularLocation>
        <location evidence="1">Cell membrane</location>
        <topology evidence="1">Multi-pass membrane protein</topology>
    </subcellularLocation>
</comment>
<evidence type="ECO:0000256" key="6">
    <source>
        <dbReference type="ARBA" id="ARBA00022989"/>
    </source>
</evidence>
<dbReference type="OrthoDB" id="3690818at2"/>
<dbReference type="PROSITE" id="PS00216">
    <property type="entry name" value="SUGAR_TRANSPORT_1"/>
    <property type="match status" value="1"/>
</dbReference>
<feature type="domain" description="Major facilitator superfamily (MFS) profile" evidence="9">
    <location>
        <begin position="30"/>
        <end position="445"/>
    </location>
</feature>
<dbReference type="Pfam" id="PF00083">
    <property type="entry name" value="Sugar_tr"/>
    <property type="match status" value="1"/>
</dbReference>
<evidence type="ECO:0000313" key="10">
    <source>
        <dbReference type="EMBL" id="QCT18425.1"/>
    </source>
</evidence>
<accession>A0A4P8YD03</accession>
<dbReference type="AlphaFoldDB" id="A0A4P8YD03"/>
<organism evidence="10 11">
    <name type="scientific">Jejubacter calystegiae</name>
    <dbReference type="NCBI Taxonomy" id="2579935"/>
    <lineage>
        <taxon>Bacteria</taxon>
        <taxon>Pseudomonadati</taxon>
        <taxon>Pseudomonadota</taxon>
        <taxon>Gammaproteobacteria</taxon>
        <taxon>Enterobacterales</taxon>
        <taxon>Enterobacteriaceae</taxon>
        <taxon>Jejubacter</taxon>
    </lineage>
</organism>
<evidence type="ECO:0000256" key="2">
    <source>
        <dbReference type="ARBA" id="ARBA00022448"/>
    </source>
</evidence>
<feature type="transmembrane region" description="Helical" evidence="8">
    <location>
        <begin position="169"/>
        <end position="190"/>
    </location>
</feature>
<dbReference type="KEGG" id="izh:FEM41_01595"/>
<feature type="transmembrane region" description="Helical" evidence="8">
    <location>
        <begin position="102"/>
        <end position="126"/>
    </location>
</feature>
<feature type="transmembrane region" description="Helical" evidence="8">
    <location>
        <begin position="66"/>
        <end position="90"/>
    </location>
</feature>
<dbReference type="EMBL" id="CP040428">
    <property type="protein sequence ID" value="QCT18425.1"/>
    <property type="molecule type" value="Genomic_DNA"/>
</dbReference>
<dbReference type="PROSITE" id="PS50850">
    <property type="entry name" value="MFS"/>
    <property type="match status" value="1"/>
</dbReference>
<evidence type="ECO:0000256" key="8">
    <source>
        <dbReference type="SAM" id="Phobius"/>
    </source>
</evidence>
<dbReference type="FunFam" id="1.20.1250.20:FF:000001">
    <property type="entry name" value="Dicarboxylate MFS transporter"/>
    <property type="match status" value="1"/>
</dbReference>
<dbReference type="InterPro" id="IPR020846">
    <property type="entry name" value="MFS_dom"/>
</dbReference>
<dbReference type="PANTHER" id="PTHR43528:SF1">
    <property type="entry name" value="ALPHA-KETOGLUTARATE PERMEASE"/>
    <property type="match status" value="1"/>
</dbReference>
<dbReference type="SUPFAM" id="SSF103473">
    <property type="entry name" value="MFS general substrate transporter"/>
    <property type="match status" value="1"/>
</dbReference>
<feature type="transmembrane region" description="Helical" evidence="8">
    <location>
        <begin position="132"/>
        <end position="157"/>
    </location>
</feature>
<name>A0A4P8YD03_9ENTR</name>
<dbReference type="Proteomes" id="UP000302163">
    <property type="component" value="Chromosome"/>
</dbReference>
<keyword evidence="6 8" id="KW-1133">Transmembrane helix</keyword>
<evidence type="ECO:0000313" key="11">
    <source>
        <dbReference type="Proteomes" id="UP000302163"/>
    </source>
</evidence>
<keyword evidence="11" id="KW-1185">Reference proteome</keyword>
<dbReference type="GO" id="GO:0015293">
    <property type="term" value="F:symporter activity"/>
    <property type="evidence" value="ECO:0007669"/>
    <property type="project" value="UniProtKB-KW"/>
</dbReference>
<dbReference type="PROSITE" id="PS00217">
    <property type="entry name" value="SUGAR_TRANSPORT_2"/>
    <property type="match status" value="1"/>
</dbReference>
<reference evidence="10 11" key="1">
    <citation type="submission" date="2019-05" db="EMBL/GenBank/DDBJ databases">
        <title>Complete genome sequence of Izhakiella calystegiae KSNA2, an endophyte isolated from beach morning glory (Calystegia soldanella).</title>
        <authorList>
            <person name="Jiang L."/>
            <person name="Jeong J.C."/>
            <person name="Kim C.Y."/>
            <person name="Kim D.H."/>
            <person name="Kim S.W."/>
            <person name="Lee j."/>
        </authorList>
    </citation>
    <scope>NUCLEOTIDE SEQUENCE [LARGE SCALE GENOMIC DNA]</scope>
    <source>
        <strain evidence="10 11">KSNA2</strain>
    </source>
</reference>
<evidence type="ECO:0000256" key="3">
    <source>
        <dbReference type="ARBA" id="ARBA00022475"/>
    </source>
</evidence>
<feature type="transmembrane region" description="Helical" evidence="8">
    <location>
        <begin position="392"/>
        <end position="413"/>
    </location>
</feature>
<feature type="transmembrane region" description="Helical" evidence="8">
    <location>
        <begin position="42"/>
        <end position="60"/>
    </location>
</feature>
<keyword evidence="3" id="KW-1003">Cell membrane</keyword>
<feature type="transmembrane region" description="Helical" evidence="8">
    <location>
        <begin position="262"/>
        <end position="284"/>
    </location>
</feature>
<proteinExistence type="predicted"/>
<dbReference type="Gene3D" id="1.20.1250.20">
    <property type="entry name" value="MFS general substrate transporter like domains"/>
    <property type="match status" value="2"/>
</dbReference>
<dbReference type="PANTHER" id="PTHR43528">
    <property type="entry name" value="ALPHA-KETOGLUTARATE PERMEASE"/>
    <property type="match status" value="1"/>
</dbReference>
<dbReference type="InterPro" id="IPR005829">
    <property type="entry name" value="Sugar_transporter_CS"/>
</dbReference>
<dbReference type="NCBIfam" id="NF007927">
    <property type="entry name" value="PRK10642.1"/>
    <property type="match status" value="1"/>
</dbReference>
<dbReference type="CDD" id="cd17366">
    <property type="entry name" value="MFS_ProP"/>
    <property type="match status" value="1"/>
</dbReference>
<feature type="transmembrane region" description="Helical" evidence="8">
    <location>
        <begin position="202"/>
        <end position="223"/>
    </location>
</feature>
<gene>
    <name evidence="10" type="primary">proP</name>
    <name evidence="10" type="ORF">FEM41_01595</name>
</gene>
<dbReference type="RefSeq" id="WP_138093794.1">
    <property type="nucleotide sequence ID" value="NZ_CP040428.1"/>
</dbReference>